<evidence type="ECO:0000313" key="3">
    <source>
        <dbReference type="EMBL" id="SDL21229.1"/>
    </source>
</evidence>
<comment type="cofactor">
    <cofactor evidence="1">
        <name>Mg(2+)</name>
        <dbReference type="ChEBI" id="CHEBI:18420"/>
    </cofactor>
</comment>
<dbReference type="EMBL" id="FNGO01000002">
    <property type="protein sequence ID" value="SDL21229.1"/>
    <property type="molecule type" value="Genomic_DNA"/>
</dbReference>
<dbReference type="SUPFAM" id="SSF53218">
    <property type="entry name" value="Molybdenum cofactor biosynthesis proteins"/>
    <property type="match status" value="1"/>
</dbReference>
<keyword evidence="1" id="KW-0460">Magnesium</keyword>
<comment type="pathway">
    <text evidence="1">Cofactor biosynthesis; molybdopterin biosynthesis.</text>
</comment>
<dbReference type="EC" id="2.10.1.1" evidence="1"/>
<keyword evidence="4" id="KW-1185">Reference proteome</keyword>
<organism evidence="3 4">
    <name type="scientific">Halarsenatibacter silvermanii</name>
    <dbReference type="NCBI Taxonomy" id="321763"/>
    <lineage>
        <taxon>Bacteria</taxon>
        <taxon>Bacillati</taxon>
        <taxon>Bacillota</taxon>
        <taxon>Clostridia</taxon>
        <taxon>Halanaerobiales</taxon>
        <taxon>Halarsenatibacteraceae</taxon>
        <taxon>Halarsenatibacter</taxon>
    </lineage>
</organism>
<keyword evidence="1" id="KW-0479">Metal-binding</keyword>
<dbReference type="PANTHER" id="PTHR10192">
    <property type="entry name" value="MOLYBDOPTERIN BIOSYNTHESIS PROTEIN"/>
    <property type="match status" value="1"/>
</dbReference>
<evidence type="ECO:0000313" key="4">
    <source>
        <dbReference type="Proteomes" id="UP000199476"/>
    </source>
</evidence>
<dbReference type="InterPro" id="IPR001453">
    <property type="entry name" value="MoaB/Mog_dom"/>
</dbReference>
<keyword evidence="1" id="KW-0500">Molybdenum</keyword>
<dbReference type="Gene3D" id="3.40.980.10">
    <property type="entry name" value="MoaB/Mog-like domain"/>
    <property type="match status" value="1"/>
</dbReference>
<keyword evidence="1" id="KW-0808">Transferase</keyword>
<dbReference type="Proteomes" id="UP000199476">
    <property type="component" value="Unassembled WGS sequence"/>
</dbReference>
<evidence type="ECO:0000259" key="2">
    <source>
        <dbReference type="SMART" id="SM00852"/>
    </source>
</evidence>
<dbReference type="InterPro" id="IPR036425">
    <property type="entry name" value="MoaB/Mog-like_dom_sf"/>
</dbReference>
<dbReference type="SMART" id="SM00852">
    <property type="entry name" value="MoCF_biosynth"/>
    <property type="match status" value="1"/>
</dbReference>
<protein>
    <recommendedName>
        <fullName evidence="1">Molybdopterin molybdenumtransferase</fullName>
        <ecNumber evidence="1">2.10.1.1</ecNumber>
    </recommendedName>
</protein>
<dbReference type="InterPro" id="IPR038987">
    <property type="entry name" value="MoeA-like"/>
</dbReference>
<feature type="domain" description="MoaB/Mog" evidence="2">
    <location>
        <begin position="174"/>
        <end position="306"/>
    </location>
</feature>
<dbReference type="STRING" id="321763.SAMN04488692_102137"/>
<dbReference type="CDD" id="cd03522">
    <property type="entry name" value="MoeA_like"/>
    <property type="match status" value="1"/>
</dbReference>
<dbReference type="UniPathway" id="UPA00344"/>
<sequence length="340" mass="37392">MMKRLKVEEAVGHVLAHDITEIKKGERKGPAFKKGYIIKEKDVPHLLDLGKKSVYILENSEDRVHENEGAARLADLAQGSGLKRTEPSEGKINLLAAHDGLLKVESSRLKQLNLHPDVMMATRHNNTPVEKGEKLAGTRIIPLLIADEKLREVENELGDKPLMRVKHYEDMKAAVITTGSEVYEGRVEDQFTEVLEEKLEYIGGDVVLTDIKPDDRQQIAEAISSALAAEVDLVVCTGGMSVDPDDVTRFAIEDETDELISYGAPVLPGAMFMLAYADNVPVIGLPACAMFYDVTVLDIMLPRIAAGEKIRAEEIAEAGHGGLCLQCEICRYPECSFGRS</sequence>
<dbReference type="GO" id="GO:0046872">
    <property type="term" value="F:metal ion binding"/>
    <property type="evidence" value="ECO:0007669"/>
    <property type="project" value="UniProtKB-UniRule"/>
</dbReference>
<comment type="function">
    <text evidence="1">Catalyzes the insertion of molybdate into adenylated molybdopterin with the concomitant release of AMP.</text>
</comment>
<dbReference type="AlphaFoldDB" id="A0A1G9I7L4"/>
<keyword evidence="1" id="KW-0501">Molybdenum cofactor biosynthesis</keyword>
<reference evidence="3 4" key="1">
    <citation type="submission" date="2016-10" db="EMBL/GenBank/DDBJ databases">
        <authorList>
            <person name="de Groot N.N."/>
        </authorList>
    </citation>
    <scope>NUCLEOTIDE SEQUENCE [LARGE SCALE GENOMIC DNA]</scope>
    <source>
        <strain evidence="3 4">SLAS-1</strain>
    </source>
</reference>
<dbReference type="GO" id="GO:0006777">
    <property type="term" value="P:Mo-molybdopterin cofactor biosynthetic process"/>
    <property type="evidence" value="ECO:0007669"/>
    <property type="project" value="UniProtKB-UniRule"/>
</dbReference>
<dbReference type="PANTHER" id="PTHR10192:SF28">
    <property type="entry name" value="MOLYBDOPTERIN MOLYBDENUMTRANSFERASE"/>
    <property type="match status" value="1"/>
</dbReference>
<proteinExistence type="inferred from homology"/>
<gene>
    <name evidence="3" type="ORF">SAMN04488692_102137</name>
</gene>
<evidence type="ECO:0000256" key="1">
    <source>
        <dbReference type="RuleBase" id="RU365090"/>
    </source>
</evidence>
<dbReference type="Pfam" id="PF00994">
    <property type="entry name" value="MoCF_biosynth"/>
    <property type="match status" value="1"/>
</dbReference>
<name>A0A1G9I7L4_9FIRM</name>
<comment type="similarity">
    <text evidence="1">Belongs to the MoeA family.</text>
</comment>
<accession>A0A1G9I7L4</accession>
<comment type="catalytic activity">
    <reaction evidence="1">
        <text>adenylyl-molybdopterin + molybdate = Mo-molybdopterin + AMP + H(+)</text>
        <dbReference type="Rhea" id="RHEA:35047"/>
        <dbReference type="ChEBI" id="CHEBI:15378"/>
        <dbReference type="ChEBI" id="CHEBI:36264"/>
        <dbReference type="ChEBI" id="CHEBI:62727"/>
        <dbReference type="ChEBI" id="CHEBI:71302"/>
        <dbReference type="ChEBI" id="CHEBI:456215"/>
    </reaction>
</comment>
<dbReference type="GO" id="GO:0005829">
    <property type="term" value="C:cytosol"/>
    <property type="evidence" value="ECO:0007669"/>
    <property type="project" value="TreeGrafter"/>
</dbReference>
<dbReference type="GO" id="GO:0061599">
    <property type="term" value="F:molybdopterin molybdotransferase activity"/>
    <property type="evidence" value="ECO:0007669"/>
    <property type="project" value="UniProtKB-UniRule"/>
</dbReference>